<dbReference type="EMBL" id="BOOI01000013">
    <property type="protein sequence ID" value="GIH83361.1"/>
    <property type="molecule type" value="Genomic_DNA"/>
</dbReference>
<dbReference type="RefSeq" id="WP_068924593.1">
    <property type="nucleotide sequence ID" value="NZ_BMQP01000027.1"/>
</dbReference>
<evidence type="ECO:0000256" key="1">
    <source>
        <dbReference type="SAM" id="SignalP"/>
    </source>
</evidence>
<feature type="chain" id="PRO_5035168191" description="Lipoprotein" evidence="1">
    <location>
        <begin position="29"/>
        <end position="136"/>
    </location>
</feature>
<evidence type="ECO:0008006" key="4">
    <source>
        <dbReference type="Google" id="ProtNLM"/>
    </source>
</evidence>
<protein>
    <recommendedName>
        <fullName evidence="4">Lipoprotein</fullName>
    </recommendedName>
</protein>
<sequence length="136" mass="13773">MRPFPRRTLALTASALAAALLATGCSELQEVSQGIDKAQECVQAAGIVTETAAKVAGLVNNPAEMEQALNDGATRLGELADKAANTSLKEAADGVSSTLEGFNVNNANEAVDAAQKVATDSAQWVQQLTNACGGGG</sequence>
<proteinExistence type="predicted"/>
<gene>
    <name evidence="2" type="ORF">Pro02_17690</name>
</gene>
<evidence type="ECO:0000313" key="3">
    <source>
        <dbReference type="Proteomes" id="UP000655044"/>
    </source>
</evidence>
<dbReference type="OrthoDB" id="3537575at2"/>
<dbReference type="AlphaFoldDB" id="A0A8J3RZX2"/>
<keyword evidence="3" id="KW-1185">Reference proteome</keyword>
<accession>A0A8J3RZX2</accession>
<feature type="signal peptide" evidence="1">
    <location>
        <begin position="1"/>
        <end position="28"/>
    </location>
</feature>
<keyword evidence="1" id="KW-0732">Signal</keyword>
<organism evidence="2 3">
    <name type="scientific">Planobispora rosea</name>
    <dbReference type="NCBI Taxonomy" id="35762"/>
    <lineage>
        <taxon>Bacteria</taxon>
        <taxon>Bacillati</taxon>
        <taxon>Actinomycetota</taxon>
        <taxon>Actinomycetes</taxon>
        <taxon>Streptosporangiales</taxon>
        <taxon>Streptosporangiaceae</taxon>
        <taxon>Planobispora</taxon>
    </lineage>
</organism>
<comment type="caution">
    <text evidence="2">The sequence shown here is derived from an EMBL/GenBank/DDBJ whole genome shotgun (WGS) entry which is preliminary data.</text>
</comment>
<dbReference type="Proteomes" id="UP000655044">
    <property type="component" value="Unassembled WGS sequence"/>
</dbReference>
<reference evidence="2" key="1">
    <citation type="submission" date="2021-01" db="EMBL/GenBank/DDBJ databases">
        <title>Whole genome shotgun sequence of Planobispora rosea NBRC 15558.</title>
        <authorList>
            <person name="Komaki H."/>
            <person name="Tamura T."/>
        </authorList>
    </citation>
    <scope>NUCLEOTIDE SEQUENCE</scope>
    <source>
        <strain evidence="2">NBRC 15558</strain>
    </source>
</reference>
<dbReference type="PROSITE" id="PS51257">
    <property type="entry name" value="PROKAR_LIPOPROTEIN"/>
    <property type="match status" value="1"/>
</dbReference>
<name>A0A8J3RZX2_PLARO</name>
<evidence type="ECO:0000313" key="2">
    <source>
        <dbReference type="EMBL" id="GIH83361.1"/>
    </source>
</evidence>